<keyword evidence="5" id="KW-1185">Reference proteome</keyword>
<dbReference type="PANTHER" id="PTHR34663">
    <property type="entry name" value="OS06G0637400 PROTEIN"/>
    <property type="match status" value="1"/>
</dbReference>
<name>A0A218WD81_PUNGR</name>
<reference evidence="2" key="2">
    <citation type="submission" date="2017-06" db="EMBL/GenBank/DDBJ databases">
        <title>The pomegranate genome and the genomics of punicalagin biosynthesis.</title>
        <authorList>
            <person name="Xu C."/>
        </authorList>
    </citation>
    <scope>NUCLEOTIDE SEQUENCE [LARGE SCALE GENOMIC DNA]</scope>
    <source>
        <tissue evidence="2">Fresh leaf</tissue>
    </source>
</reference>
<dbReference type="InterPro" id="IPR044700">
    <property type="entry name" value="PIP2/PIPL1"/>
</dbReference>
<evidence type="ECO:0000313" key="2">
    <source>
        <dbReference type="EMBL" id="OWM70837.1"/>
    </source>
</evidence>
<dbReference type="AlphaFoldDB" id="A0A218WD81"/>
<proteinExistence type="predicted"/>
<feature type="compositionally biased region" description="Polar residues" evidence="1">
    <location>
        <begin position="71"/>
        <end position="81"/>
    </location>
</feature>
<organism evidence="2 4">
    <name type="scientific">Punica granatum</name>
    <name type="common">Pomegranate</name>
    <dbReference type="NCBI Taxonomy" id="22663"/>
    <lineage>
        <taxon>Eukaryota</taxon>
        <taxon>Viridiplantae</taxon>
        <taxon>Streptophyta</taxon>
        <taxon>Embryophyta</taxon>
        <taxon>Tracheophyta</taxon>
        <taxon>Spermatophyta</taxon>
        <taxon>Magnoliopsida</taxon>
        <taxon>eudicotyledons</taxon>
        <taxon>Gunneridae</taxon>
        <taxon>Pentapetalae</taxon>
        <taxon>rosids</taxon>
        <taxon>malvids</taxon>
        <taxon>Myrtales</taxon>
        <taxon>Lythraceae</taxon>
        <taxon>Punica</taxon>
    </lineage>
</organism>
<dbReference type="EMBL" id="MTKT01004609">
    <property type="protein sequence ID" value="OWM70837.1"/>
    <property type="molecule type" value="Genomic_DNA"/>
</dbReference>
<dbReference type="GO" id="GO:0045087">
    <property type="term" value="P:innate immune response"/>
    <property type="evidence" value="ECO:0007669"/>
    <property type="project" value="InterPro"/>
</dbReference>
<dbReference type="EMBL" id="PGOL01000008">
    <property type="protein sequence ID" value="PKI79355.1"/>
    <property type="molecule type" value="Genomic_DNA"/>
</dbReference>
<dbReference type="Proteomes" id="UP000197138">
    <property type="component" value="Unassembled WGS sequence"/>
</dbReference>
<accession>A0A218WD81</accession>
<reference evidence="4" key="1">
    <citation type="journal article" date="2017" name="Plant J.">
        <title>The pomegranate (Punica granatum L.) genome and the genomics of punicalagin biosynthesis.</title>
        <authorList>
            <person name="Qin G."/>
            <person name="Xu C."/>
            <person name="Ming R."/>
            <person name="Tang H."/>
            <person name="Guyot R."/>
            <person name="Kramer E.M."/>
            <person name="Hu Y."/>
            <person name="Yi X."/>
            <person name="Qi Y."/>
            <person name="Xu X."/>
            <person name="Gao Z."/>
            <person name="Pan H."/>
            <person name="Jian J."/>
            <person name="Tian Y."/>
            <person name="Yue Z."/>
            <person name="Xu Y."/>
        </authorList>
    </citation>
    <scope>NUCLEOTIDE SEQUENCE [LARGE SCALE GENOMIC DNA]</scope>
    <source>
        <strain evidence="4">cv. Dabenzi</strain>
    </source>
</reference>
<gene>
    <name evidence="2" type="ORF">CDL15_Pgr014510</name>
    <name evidence="3" type="ORF">CRG98_000233</name>
</gene>
<reference evidence="3 5" key="3">
    <citation type="submission" date="2017-11" db="EMBL/GenBank/DDBJ databases">
        <title>De-novo sequencing of pomegranate (Punica granatum L.) genome.</title>
        <authorList>
            <person name="Akparov Z."/>
            <person name="Amiraslanov A."/>
            <person name="Hajiyeva S."/>
            <person name="Abbasov M."/>
            <person name="Kaur K."/>
            <person name="Hamwieh A."/>
            <person name="Solovyev V."/>
            <person name="Salamov A."/>
            <person name="Braich B."/>
            <person name="Kosarev P."/>
            <person name="Mahmoud A."/>
            <person name="Hajiyev E."/>
            <person name="Babayeva S."/>
            <person name="Izzatullayeva V."/>
            <person name="Mammadov A."/>
            <person name="Mammadov A."/>
            <person name="Sharifova S."/>
            <person name="Ojaghi J."/>
            <person name="Eynullazada K."/>
            <person name="Bayramov B."/>
            <person name="Abdulazimova A."/>
            <person name="Shahmuradov I."/>
        </authorList>
    </citation>
    <scope>NUCLEOTIDE SEQUENCE [LARGE SCALE GENOMIC DNA]</scope>
    <source>
        <strain evidence="3">AG2017</strain>
        <strain evidence="5">cv. AG2017</strain>
        <tissue evidence="3">Leaf</tissue>
    </source>
</reference>
<evidence type="ECO:0000256" key="1">
    <source>
        <dbReference type="SAM" id="MobiDB-lite"/>
    </source>
</evidence>
<protein>
    <submittedName>
        <fullName evidence="2">Uncharacterized protein</fullName>
    </submittedName>
</protein>
<feature type="region of interest" description="Disordered" evidence="1">
    <location>
        <begin position="61"/>
        <end position="88"/>
    </location>
</feature>
<dbReference type="GO" id="GO:0050793">
    <property type="term" value="P:regulation of developmental process"/>
    <property type="evidence" value="ECO:0007669"/>
    <property type="project" value="InterPro"/>
</dbReference>
<dbReference type="Proteomes" id="UP000233551">
    <property type="component" value="Unassembled WGS sequence"/>
</dbReference>
<evidence type="ECO:0000313" key="3">
    <source>
        <dbReference type="EMBL" id="PKI79355.1"/>
    </source>
</evidence>
<dbReference type="PANTHER" id="PTHR34663:SF11">
    <property type="entry name" value="DERMOKINE-LIKE"/>
    <property type="match status" value="1"/>
</dbReference>
<comment type="caution">
    <text evidence="2">The sequence shown here is derived from an EMBL/GenBank/DDBJ whole genome shotgun (WGS) entry which is preliminary data.</text>
</comment>
<evidence type="ECO:0000313" key="5">
    <source>
        <dbReference type="Proteomes" id="UP000233551"/>
    </source>
</evidence>
<evidence type="ECO:0000313" key="4">
    <source>
        <dbReference type="Proteomes" id="UP000197138"/>
    </source>
</evidence>
<sequence length="88" mass="8688">MARTGISKLGLCVVVALFIASYMVFSASGARPLGLGGSGSPLTRGIEALLDGLYVEAIKSGGPSSGGKGHASTTYFTNSGPSQGGEGH</sequence>